<protein>
    <submittedName>
        <fullName evidence="3">Uncharacterized protein</fullName>
    </submittedName>
</protein>
<feature type="chain" id="PRO_5039464331" evidence="2">
    <location>
        <begin position="20"/>
        <end position="140"/>
    </location>
</feature>
<proteinExistence type="predicted"/>
<dbReference type="PROSITE" id="PS51257">
    <property type="entry name" value="PROKAR_LIPOPROTEIN"/>
    <property type="match status" value="1"/>
</dbReference>
<dbReference type="EMBL" id="FZNR01000003">
    <property type="protein sequence ID" value="SNR55377.1"/>
    <property type="molecule type" value="Genomic_DNA"/>
</dbReference>
<evidence type="ECO:0000256" key="2">
    <source>
        <dbReference type="SAM" id="SignalP"/>
    </source>
</evidence>
<keyword evidence="4" id="KW-1185">Reference proteome</keyword>
<dbReference type="AlphaFoldDB" id="A0A238X8U2"/>
<accession>A0A238X8U2</accession>
<keyword evidence="2" id="KW-0732">Signal</keyword>
<sequence length="140" mass="13648">MNARTSLVLAAAAAAFAVAGCSSTDAPTTAGGATPGSATGTAAPVASGGSAAGTGCPASEATLLKAFRSSDVAKSLAPTDTLSDINCYKGYAIGLTHPRDVDNAHVVFHYTGGGWQAINGGTGDYCETGVPADVRSHLGC</sequence>
<name>A0A238X8U2_9ACTN</name>
<feature type="region of interest" description="Disordered" evidence="1">
    <location>
        <begin position="28"/>
        <end position="54"/>
    </location>
</feature>
<evidence type="ECO:0000256" key="1">
    <source>
        <dbReference type="SAM" id="MobiDB-lite"/>
    </source>
</evidence>
<reference evidence="3 4" key="1">
    <citation type="submission" date="2017-06" db="EMBL/GenBank/DDBJ databases">
        <authorList>
            <person name="Kim H.J."/>
            <person name="Triplett B.A."/>
        </authorList>
    </citation>
    <scope>NUCLEOTIDE SEQUENCE [LARGE SCALE GENOMIC DNA]</scope>
    <source>
        <strain evidence="3 4">DSM 43151</strain>
    </source>
</reference>
<dbReference type="RefSeq" id="WP_089292848.1">
    <property type="nucleotide sequence ID" value="NZ_BOMU01000040.1"/>
</dbReference>
<gene>
    <name evidence="3" type="ORF">SAMN06264365_103194</name>
</gene>
<organism evidence="3 4">
    <name type="scientific">Actinoplanes regularis</name>
    <dbReference type="NCBI Taxonomy" id="52697"/>
    <lineage>
        <taxon>Bacteria</taxon>
        <taxon>Bacillati</taxon>
        <taxon>Actinomycetota</taxon>
        <taxon>Actinomycetes</taxon>
        <taxon>Micromonosporales</taxon>
        <taxon>Micromonosporaceae</taxon>
        <taxon>Actinoplanes</taxon>
    </lineage>
</organism>
<dbReference type="OrthoDB" id="3298174at2"/>
<feature type="signal peptide" evidence="2">
    <location>
        <begin position="1"/>
        <end position="19"/>
    </location>
</feature>
<dbReference type="Proteomes" id="UP000198415">
    <property type="component" value="Unassembled WGS sequence"/>
</dbReference>
<evidence type="ECO:0000313" key="4">
    <source>
        <dbReference type="Proteomes" id="UP000198415"/>
    </source>
</evidence>
<evidence type="ECO:0000313" key="3">
    <source>
        <dbReference type="EMBL" id="SNR55377.1"/>
    </source>
</evidence>